<dbReference type="SUPFAM" id="SSF56112">
    <property type="entry name" value="Protein kinase-like (PK-like)"/>
    <property type="match status" value="1"/>
</dbReference>
<dbReference type="OMA" id="SERCICH"/>
<gene>
    <name evidence="2" type="ORF">MGYG_03453</name>
</gene>
<dbReference type="OrthoDB" id="3250044at2759"/>
<dbReference type="eggNOG" id="ENOG502R8GD">
    <property type="taxonomic scope" value="Eukaryota"/>
</dbReference>
<dbReference type="Proteomes" id="UP000002669">
    <property type="component" value="Unassembled WGS sequence"/>
</dbReference>
<sequence length="231" mass="26496">MEQPSVPSRPDVIAACALRGPKANGIPYNSDIWIKYGICVTEAEAILQQFIHENTDHSIMYTPKVYDYFTEQRKNALPITYIVMERIYGEELPLPPQATIGPLAGQIPHDWFFSDYGAGRTFQSIEDLQNWINKKLKEEGWPDRVNLPSERCICHCDLSQFNILRGNPVIIIDWGMSGIYPRIFDEFALFRQFNLEGSRFAKTLHKKLFGDTVPKHLRPLAIVSRINAVGW</sequence>
<dbReference type="InterPro" id="IPR002575">
    <property type="entry name" value="Aminoglycoside_PTrfase"/>
</dbReference>
<evidence type="ECO:0000259" key="1">
    <source>
        <dbReference type="Pfam" id="PF01636"/>
    </source>
</evidence>
<accession>E4US33</accession>
<keyword evidence="3" id="KW-1185">Reference proteome</keyword>
<feature type="domain" description="Aminoglycoside phosphotransferase" evidence="1">
    <location>
        <begin position="146"/>
        <end position="190"/>
    </location>
</feature>
<dbReference type="InParanoid" id="E4US33"/>
<dbReference type="VEuPathDB" id="FungiDB:MGYG_03453"/>
<organism evidence="3">
    <name type="scientific">Arthroderma gypseum (strain ATCC MYA-4604 / CBS 118893)</name>
    <name type="common">Microsporum gypseum</name>
    <dbReference type="NCBI Taxonomy" id="535722"/>
    <lineage>
        <taxon>Eukaryota</taxon>
        <taxon>Fungi</taxon>
        <taxon>Dikarya</taxon>
        <taxon>Ascomycota</taxon>
        <taxon>Pezizomycotina</taxon>
        <taxon>Eurotiomycetes</taxon>
        <taxon>Eurotiomycetidae</taxon>
        <taxon>Onygenales</taxon>
        <taxon>Arthrodermataceae</taxon>
        <taxon>Nannizzia</taxon>
    </lineage>
</organism>
<dbReference type="STRING" id="535722.E4US33"/>
<protein>
    <recommendedName>
        <fullName evidence="1">Aminoglycoside phosphotransferase domain-containing protein</fullName>
    </recommendedName>
</protein>
<name>E4US33_ARTGP</name>
<dbReference type="HOGENOM" id="CLU_057554_0_0_1"/>
<dbReference type="EMBL" id="DS989824">
    <property type="protein sequence ID" value="EFR00451.1"/>
    <property type="molecule type" value="Genomic_DNA"/>
</dbReference>
<dbReference type="RefSeq" id="XP_003173281.1">
    <property type="nucleotide sequence ID" value="XM_003173233.1"/>
</dbReference>
<evidence type="ECO:0000313" key="2">
    <source>
        <dbReference type="EMBL" id="EFR00451.1"/>
    </source>
</evidence>
<reference evidence="3" key="1">
    <citation type="journal article" date="2012" name="MBio">
        <title>Comparative genome analysis of Trichophyton rubrum and related dermatophytes reveals candidate genes involved in infection.</title>
        <authorList>
            <person name="Martinez D.A."/>
            <person name="Oliver B.G."/>
            <person name="Graeser Y."/>
            <person name="Goldberg J.M."/>
            <person name="Li W."/>
            <person name="Martinez-Rossi N.M."/>
            <person name="Monod M."/>
            <person name="Shelest E."/>
            <person name="Barton R.C."/>
            <person name="Birch E."/>
            <person name="Brakhage A.A."/>
            <person name="Chen Z."/>
            <person name="Gurr S.J."/>
            <person name="Heiman D."/>
            <person name="Heitman J."/>
            <person name="Kosti I."/>
            <person name="Rossi A."/>
            <person name="Saif S."/>
            <person name="Samalova M."/>
            <person name="Saunders C.W."/>
            <person name="Shea T."/>
            <person name="Summerbell R.C."/>
            <person name="Xu J."/>
            <person name="Young S."/>
            <person name="Zeng Q."/>
            <person name="Birren B.W."/>
            <person name="Cuomo C.A."/>
            <person name="White T.C."/>
        </authorList>
    </citation>
    <scope>NUCLEOTIDE SEQUENCE [LARGE SCALE GENOMIC DNA]</scope>
    <source>
        <strain evidence="3">ATCC MYA-4604 / CBS 118893</strain>
    </source>
</reference>
<dbReference type="AlphaFoldDB" id="E4US33"/>
<dbReference type="Pfam" id="PF01636">
    <property type="entry name" value="APH"/>
    <property type="match status" value="1"/>
</dbReference>
<proteinExistence type="predicted"/>
<dbReference type="GeneID" id="10028543"/>
<evidence type="ECO:0000313" key="3">
    <source>
        <dbReference type="Proteomes" id="UP000002669"/>
    </source>
</evidence>
<dbReference type="Gene3D" id="3.90.1200.10">
    <property type="match status" value="1"/>
</dbReference>
<dbReference type="InterPro" id="IPR011009">
    <property type="entry name" value="Kinase-like_dom_sf"/>
</dbReference>